<accession>Q5M3W3</accession>
<reference evidence="2 3" key="1">
    <citation type="journal article" date="2004" name="Nat. Biotechnol.">
        <title>Complete sequence and comparative genome analysis of the dairy bacterium Streptococcus thermophilus.</title>
        <authorList>
            <person name="Bolotin A."/>
            <person name="Quinquis B."/>
            <person name="Renault P."/>
            <person name="Sorokin A."/>
            <person name="Ehrlich S.D."/>
            <person name="Kulakauskas S."/>
            <person name="Lapidus A."/>
            <person name="Goltsman E."/>
            <person name="Mazur M."/>
            <person name="Pusch G.D."/>
            <person name="Fonstein M."/>
            <person name="Overbeek R."/>
            <person name="Kyprides N."/>
            <person name="Purnelle B."/>
            <person name="Prozzi D."/>
            <person name="Ngui K."/>
            <person name="Masuy D."/>
            <person name="Hancy F."/>
            <person name="Burteau S."/>
            <person name="Boutry M."/>
            <person name="Delcour J."/>
            <person name="Goffeau A."/>
            <person name="Hols P."/>
        </authorList>
    </citation>
    <scope>NUCLEOTIDE SEQUENCE [LARGE SCALE GENOMIC DNA]</scope>
    <source>
        <strain evidence="3">ATCC BAA-250 / LMG 18311</strain>
    </source>
</reference>
<dbReference type="AlphaFoldDB" id="Q5M3W3"/>
<name>Q5M3W3_STRT2</name>
<keyword evidence="1" id="KW-0812">Transmembrane</keyword>
<sequence>MVCKMFLKVQPFLFLLEQMLNLESRLSMWVLCQLSWSPIGAIMGAALVMWMMAIIPYALAFAAGAMIFVVTEELIPESQANGNTDMATLGLMVGFVVMMVMDVALG</sequence>
<dbReference type="Proteomes" id="UP000001170">
    <property type="component" value="Chromosome"/>
</dbReference>
<dbReference type="HOGENOM" id="CLU_2221817_0_0_9"/>
<dbReference type="KEGG" id="stl:stu1246"/>
<feature type="transmembrane region" description="Helical" evidence="1">
    <location>
        <begin position="87"/>
        <end position="105"/>
    </location>
</feature>
<protein>
    <submittedName>
        <fullName evidence="2">Uncharacterized protein</fullName>
    </submittedName>
</protein>
<evidence type="ECO:0000313" key="2">
    <source>
        <dbReference type="EMBL" id="AAV60880.1"/>
    </source>
</evidence>
<gene>
    <name evidence="2" type="ordered locus">stu1246</name>
</gene>
<organism evidence="2 3">
    <name type="scientific">Streptococcus thermophilus (strain ATCC BAA-250 / LMG 18311)</name>
    <dbReference type="NCBI Taxonomy" id="264199"/>
    <lineage>
        <taxon>Bacteria</taxon>
        <taxon>Bacillati</taxon>
        <taxon>Bacillota</taxon>
        <taxon>Bacilli</taxon>
        <taxon>Lactobacillales</taxon>
        <taxon>Streptococcaceae</taxon>
        <taxon>Streptococcus</taxon>
    </lineage>
</organism>
<keyword evidence="3" id="KW-1185">Reference proteome</keyword>
<proteinExistence type="predicted"/>
<evidence type="ECO:0000256" key="1">
    <source>
        <dbReference type="SAM" id="Phobius"/>
    </source>
</evidence>
<keyword evidence="1" id="KW-1133">Transmembrane helix</keyword>
<dbReference type="EMBL" id="CP000023">
    <property type="protein sequence ID" value="AAV60880.1"/>
    <property type="molecule type" value="Genomic_DNA"/>
</dbReference>
<dbReference type="STRING" id="264199.stu1246"/>
<evidence type="ECO:0000313" key="3">
    <source>
        <dbReference type="Proteomes" id="UP000001170"/>
    </source>
</evidence>
<dbReference type="eggNOG" id="COG0428">
    <property type="taxonomic scope" value="Bacteria"/>
</dbReference>
<feature type="transmembrane region" description="Helical" evidence="1">
    <location>
        <begin position="54"/>
        <end position="75"/>
    </location>
</feature>
<keyword evidence="1" id="KW-0472">Membrane</keyword>